<organism evidence="2 3">
    <name type="scientific">Geobacillus genomosp. 3</name>
    <dbReference type="NCBI Taxonomy" id="1921421"/>
    <lineage>
        <taxon>Bacteria</taxon>
        <taxon>Bacillati</taxon>
        <taxon>Bacillota</taxon>
        <taxon>Bacilli</taxon>
        <taxon>Bacillales</taxon>
        <taxon>Anoxybacillaceae</taxon>
        <taxon>Geobacillus</taxon>
    </lineage>
</organism>
<dbReference type="EMBL" id="CP006254">
    <property type="protein sequence ID" value="AGT30703.1"/>
    <property type="molecule type" value="Genomic_DNA"/>
</dbReference>
<feature type="region of interest" description="Disordered" evidence="1">
    <location>
        <begin position="93"/>
        <end position="113"/>
    </location>
</feature>
<name>S5ZK59_GEOG3</name>
<sequence length="113" mass="13142">MKKRHRNRISQFGLSWQIWYRPIYLSVAFSHGDERSLLLDPKTYSGMLANPLKYSEFERFEQALCSSIDVSAMRFPAPLIERAPRLPRERLAGSMAQANGSTREQKRQLTPAW</sequence>
<dbReference type="HOGENOM" id="CLU_2129847_0_0_9"/>
<dbReference type="Proteomes" id="UP000015500">
    <property type="component" value="Chromosome"/>
</dbReference>
<protein>
    <submittedName>
        <fullName evidence="2">Uncharacterized protein</fullName>
    </submittedName>
</protein>
<dbReference type="AlphaFoldDB" id="S5ZK59"/>
<keyword evidence="3" id="KW-1185">Reference proteome</keyword>
<dbReference type="KEGG" id="gjf:M493_01835"/>
<dbReference type="STRING" id="1921421.M493_01835"/>
<evidence type="ECO:0000256" key="1">
    <source>
        <dbReference type="SAM" id="MobiDB-lite"/>
    </source>
</evidence>
<reference evidence="2 3" key="1">
    <citation type="journal article" date="2014" name="Genome Announc.">
        <title>Complete Genome Sequence of the Thermophilic Polychlorinated Biphenyl Degrader Geobacillus sp. Strain JF8 (NBRC 109937).</title>
        <authorList>
            <person name="Shintani M."/>
            <person name="Ohtsubo Y."/>
            <person name="Fukuda K."/>
            <person name="Hosoyama A."/>
            <person name="Ohji S."/>
            <person name="Yamazoe A."/>
            <person name="Fujita N."/>
            <person name="Nagata Y."/>
            <person name="Tsuda M."/>
            <person name="Hatta T."/>
            <person name="Kimbara K."/>
        </authorList>
    </citation>
    <scope>NUCLEOTIDE SEQUENCE [LARGE SCALE GENOMIC DNA]</scope>
    <source>
        <strain evidence="2 3">JF8</strain>
    </source>
</reference>
<dbReference type="PATRIC" id="fig|1345697.3.peg.283"/>
<evidence type="ECO:0000313" key="3">
    <source>
        <dbReference type="Proteomes" id="UP000015500"/>
    </source>
</evidence>
<accession>S5ZK59</accession>
<evidence type="ECO:0000313" key="2">
    <source>
        <dbReference type="EMBL" id="AGT30703.1"/>
    </source>
</evidence>
<proteinExistence type="predicted"/>
<gene>
    <name evidence="2" type="ORF">M493_01835</name>
</gene>